<dbReference type="Gene3D" id="1.20.1070.10">
    <property type="entry name" value="Rhodopsin 7-helix transmembrane proteins"/>
    <property type="match status" value="1"/>
</dbReference>
<name>A0A915IQJ5_ROMCU</name>
<feature type="transmembrane region" description="Helical" evidence="5">
    <location>
        <begin position="112"/>
        <end position="138"/>
    </location>
</feature>
<evidence type="ECO:0000256" key="1">
    <source>
        <dbReference type="ARBA" id="ARBA00004370"/>
    </source>
</evidence>
<accession>A0A915IQJ5</accession>
<evidence type="ECO:0000313" key="6">
    <source>
        <dbReference type="Proteomes" id="UP000887565"/>
    </source>
</evidence>
<keyword evidence="6" id="KW-1185">Reference proteome</keyword>
<dbReference type="GO" id="GO:0016020">
    <property type="term" value="C:membrane"/>
    <property type="evidence" value="ECO:0007669"/>
    <property type="project" value="UniProtKB-SubCell"/>
</dbReference>
<evidence type="ECO:0000256" key="2">
    <source>
        <dbReference type="ARBA" id="ARBA00022692"/>
    </source>
</evidence>
<feature type="transmembrane region" description="Helical" evidence="5">
    <location>
        <begin position="34"/>
        <end position="59"/>
    </location>
</feature>
<keyword evidence="2 5" id="KW-0812">Transmembrane</keyword>
<proteinExistence type="predicted"/>
<protein>
    <submittedName>
        <fullName evidence="7">Uncharacterized protein</fullName>
    </submittedName>
</protein>
<keyword evidence="4 5" id="KW-0472">Membrane</keyword>
<evidence type="ECO:0000313" key="7">
    <source>
        <dbReference type="WBParaSite" id="nRc.2.0.1.t16463-RA"/>
    </source>
</evidence>
<comment type="subcellular location">
    <subcellularLocation>
        <location evidence="1">Membrane</location>
    </subcellularLocation>
</comment>
<dbReference type="WBParaSite" id="nRc.2.0.1.t16463-RA">
    <property type="protein sequence ID" value="nRc.2.0.1.t16463-RA"/>
    <property type="gene ID" value="nRc.2.0.1.g16463"/>
</dbReference>
<feature type="transmembrane region" description="Helical" evidence="5">
    <location>
        <begin position="71"/>
        <end position="92"/>
    </location>
</feature>
<evidence type="ECO:0000256" key="3">
    <source>
        <dbReference type="ARBA" id="ARBA00022989"/>
    </source>
</evidence>
<sequence>MGGSVEGVPITEDNNGTHSRWVHVQTSGSNLSSFFIATSIALLCFLGSTPNFAIAAAVVKNRNSVRFRKNHFFVIVAFHSLFRGVYLLFYSLGSVLYAMASLGWTWTAMRPWACWTFVVNGVLFAEYYNGFTILTLALDRHMSVSVPVKYAHLPPR</sequence>
<dbReference type="PROSITE" id="PS00237">
    <property type="entry name" value="G_PROTEIN_RECEP_F1_1"/>
    <property type="match status" value="1"/>
</dbReference>
<organism evidence="6 7">
    <name type="scientific">Romanomermis culicivorax</name>
    <name type="common">Nematode worm</name>
    <dbReference type="NCBI Taxonomy" id="13658"/>
    <lineage>
        <taxon>Eukaryota</taxon>
        <taxon>Metazoa</taxon>
        <taxon>Ecdysozoa</taxon>
        <taxon>Nematoda</taxon>
        <taxon>Enoplea</taxon>
        <taxon>Dorylaimia</taxon>
        <taxon>Mermithida</taxon>
        <taxon>Mermithoidea</taxon>
        <taxon>Mermithidae</taxon>
        <taxon>Romanomermis</taxon>
    </lineage>
</organism>
<dbReference type="InterPro" id="IPR000276">
    <property type="entry name" value="GPCR_Rhodpsn"/>
</dbReference>
<dbReference type="GO" id="GO:0004930">
    <property type="term" value="F:G protein-coupled receptor activity"/>
    <property type="evidence" value="ECO:0007669"/>
    <property type="project" value="InterPro"/>
</dbReference>
<evidence type="ECO:0000256" key="4">
    <source>
        <dbReference type="ARBA" id="ARBA00023136"/>
    </source>
</evidence>
<keyword evidence="3 5" id="KW-1133">Transmembrane helix</keyword>
<reference evidence="7" key="1">
    <citation type="submission" date="2022-11" db="UniProtKB">
        <authorList>
            <consortium name="WormBaseParasite"/>
        </authorList>
    </citation>
    <scope>IDENTIFICATION</scope>
</reference>
<dbReference type="AlphaFoldDB" id="A0A915IQJ5"/>
<dbReference type="Proteomes" id="UP000887565">
    <property type="component" value="Unplaced"/>
</dbReference>
<evidence type="ECO:0000256" key="5">
    <source>
        <dbReference type="SAM" id="Phobius"/>
    </source>
</evidence>